<dbReference type="EMBL" id="JBHSWT010000301">
    <property type="protein sequence ID" value="MFC6771203.1"/>
    <property type="molecule type" value="Genomic_DNA"/>
</dbReference>
<protein>
    <recommendedName>
        <fullName evidence="3">Calcium-binding protein</fullName>
    </recommendedName>
</protein>
<dbReference type="AlphaFoldDB" id="A0ABD5T1V7"/>
<keyword evidence="2" id="KW-1185">Reference proteome</keyword>
<proteinExistence type="predicted"/>
<name>A0ABD5T1V7_9EURY</name>
<evidence type="ECO:0000313" key="1">
    <source>
        <dbReference type="EMBL" id="MFC6771203.1"/>
    </source>
</evidence>
<evidence type="ECO:0008006" key="3">
    <source>
        <dbReference type="Google" id="ProtNLM"/>
    </source>
</evidence>
<dbReference type="Proteomes" id="UP001596274">
    <property type="component" value="Unassembled WGS sequence"/>
</dbReference>
<sequence>MIKRRSMVIGLGALATGSGAVFSSAAFASSTASSADFRVVAEDNLVVEAGASFRGDGNEYQPNPSGDKFYGGGDDLFTDESSLADLAPEELPAAWANNENNDGLAVETAVENLAETYEFPDFLQVRNEGTEDAEVGIRFEEYGEDVNNGPVTPEDLIQAYEFLSDGGDGGKISTDGNPDASNIGNQTIDNTTTVPVGGTEQIGLVINLTNDTIRTAIAEAASPGTDDVFNGGEHDTVQLVETLRVGSDSTAEE</sequence>
<comment type="caution">
    <text evidence="1">The sequence shown here is derived from an EMBL/GenBank/DDBJ whole genome shotgun (WGS) entry which is preliminary data.</text>
</comment>
<gene>
    <name evidence="1" type="ORF">ACFQDD_06680</name>
</gene>
<accession>A0ABD5T1V7</accession>
<reference evidence="1 2" key="1">
    <citation type="journal article" date="2019" name="Int. J. Syst. Evol. Microbiol.">
        <title>The Global Catalogue of Microorganisms (GCM) 10K type strain sequencing project: providing services to taxonomists for standard genome sequencing and annotation.</title>
        <authorList>
            <consortium name="The Broad Institute Genomics Platform"/>
            <consortium name="The Broad Institute Genome Sequencing Center for Infectious Disease"/>
            <person name="Wu L."/>
            <person name="Ma J."/>
        </authorList>
    </citation>
    <scope>NUCLEOTIDE SEQUENCE [LARGE SCALE GENOMIC DNA]</scope>
    <source>
        <strain evidence="1 2">PJ61</strain>
    </source>
</reference>
<organism evidence="1 2">
    <name type="scientific">Halorubrum pallidum</name>
    <dbReference type="NCBI Taxonomy" id="1526114"/>
    <lineage>
        <taxon>Archaea</taxon>
        <taxon>Methanobacteriati</taxon>
        <taxon>Methanobacteriota</taxon>
        <taxon>Stenosarchaea group</taxon>
        <taxon>Halobacteria</taxon>
        <taxon>Halobacteriales</taxon>
        <taxon>Haloferacaceae</taxon>
        <taxon>Halorubrum</taxon>
    </lineage>
</organism>
<evidence type="ECO:0000313" key="2">
    <source>
        <dbReference type="Proteomes" id="UP001596274"/>
    </source>
</evidence>